<evidence type="ECO:0000313" key="2">
    <source>
        <dbReference type="EMBL" id="GGC28647.1"/>
    </source>
</evidence>
<dbReference type="PROSITE" id="PS52050">
    <property type="entry name" value="WYL"/>
    <property type="match status" value="1"/>
</dbReference>
<reference evidence="3" key="1">
    <citation type="journal article" date="2019" name="Int. J. Syst. Evol. Microbiol.">
        <title>The Global Catalogue of Microorganisms (GCM) 10K type strain sequencing project: providing services to taxonomists for standard genome sequencing and annotation.</title>
        <authorList>
            <consortium name="The Broad Institute Genomics Platform"/>
            <consortium name="The Broad Institute Genome Sequencing Center for Infectious Disease"/>
            <person name="Wu L."/>
            <person name="Ma J."/>
        </authorList>
    </citation>
    <scope>NUCLEOTIDE SEQUENCE [LARGE SCALE GENOMIC DNA]</scope>
    <source>
        <strain evidence="3">CGMCC 1.10832</strain>
    </source>
</reference>
<dbReference type="InterPro" id="IPR051534">
    <property type="entry name" value="CBASS_pafABC_assoc_protein"/>
</dbReference>
<dbReference type="InterPro" id="IPR036388">
    <property type="entry name" value="WH-like_DNA-bd_sf"/>
</dbReference>
<dbReference type="RefSeq" id="WP_188461370.1">
    <property type="nucleotide sequence ID" value="NZ_BAABHU010000003.1"/>
</dbReference>
<evidence type="ECO:0000259" key="1">
    <source>
        <dbReference type="Pfam" id="PF08279"/>
    </source>
</evidence>
<keyword evidence="3" id="KW-1185">Reference proteome</keyword>
<accession>A0ABQ1LT11</accession>
<dbReference type="Proteomes" id="UP000636010">
    <property type="component" value="Unassembled WGS sequence"/>
</dbReference>
<comment type="caution">
    <text evidence="2">The sequence shown here is derived from an EMBL/GenBank/DDBJ whole genome shotgun (WGS) entry which is preliminary data.</text>
</comment>
<dbReference type="PANTHER" id="PTHR34580:SF1">
    <property type="entry name" value="PROTEIN PAFC"/>
    <property type="match status" value="1"/>
</dbReference>
<dbReference type="Gene3D" id="1.10.10.10">
    <property type="entry name" value="Winged helix-like DNA-binding domain superfamily/Winged helix DNA-binding domain"/>
    <property type="match status" value="1"/>
</dbReference>
<sequence>MSYLNQTLMAPQAKLLRLLKIISMLSSKQRYSVPKLAKILELSERSIYRYLSLLEESGFVIDKDFHGNYFVHQDLDAKINPVFTTDELALMRQVAAINKHPLMDSVLHKLYESSELPPVKELIVKARLSQLIEKIKFGITEKRQVVVKHYHSAESGRVADRLVEPLSIENDFSTLQAFDVEAGQTKFFKLERMAGVIVLEQAWKFEAQHTKQERDFFGMSGAASIWIKLELSLRAYNLMREEYPATIDYLLKEEDSYFFYGPIRGYEGIGRFILGLPGEVLHVNNKGLLDYLDKKMESFFNLNARNVAGLGK</sequence>
<dbReference type="SUPFAM" id="SSF46785">
    <property type="entry name" value="Winged helix' DNA-binding domain"/>
    <property type="match status" value="1"/>
</dbReference>
<proteinExistence type="predicted"/>
<gene>
    <name evidence="2" type="ORF">GCM10011506_12490</name>
</gene>
<dbReference type="PANTHER" id="PTHR34580">
    <property type="match status" value="1"/>
</dbReference>
<dbReference type="EMBL" id="BMEC01000003">
    <property type="protein sequence ID" value="GGC28647.1"/>
    <property type="molecule type" value="Genomic_DNA"/>
</dbReference>
<organism evidence="2 3">
    <name type="scientific">Marivirga lumbricoides</name>
    <dbReference type="NCBI Taxonomy" id="1046115"/>
    <lineage>
        <taxon>Bacteria</taxon>
        <taxon>Pseudomonadati</taxon>
        <taxon>Bacteroidota</taxon>
        <taxon>Cytophagia</taxon>
        <taxon>Cytophagales</taxon>
        <taxon>Marivirgaceae</taxon>
        <taxon>Marivirga</taxon>
    </lineage>
</organism>
<dbReference type="InterPro" id="IPR013196">
    <property type="entry name" value="HTH_11"/>
</dbReference>
<feature type="domain" description="Helix-turn-helix type 11" evidence="1">
    <location>
        <begin position="17"/>
        <end position="63"/>
    </location>
</feature>
<dbReference type="Pfam" id="PF08279">
    <property type="entry name" value="HTH_11"/>
    <property type="match status" value="1"/>
</dbReference>
<dbReference type="InterPro" id="IPR036390">
    <property type="entry name" value="WH_DNA-bd_sf"/>
</dbReference>
<name>A0ABQ1LT11_9BACT</name>
<evidence type="ECO:0000313" key="3">
    <source>
        <dbReference type="Proteomes" id="UP000636010"/>
    </source>
</evidence>
<protein>
    <recommendedName>
        <fullName evidence="1">Helix-turn-helix type 11 domain-containing protein</fullName>
    </recommendedName>
</protein>